<keyword evidence="1" id="KW-0812">Transmembrane</keyword>
<reference evidence="2 3" key="1">
    <citation type="journal article" date="2015" name="Biotechnol. Bioeng.">
        <title>Genome sequence and phenotypic characterization of Caulobacter segnis.</title>
        <authorList>
            <person name="Patel S."/>
            <person name="Fletcher B."/>
            <person name="Scott D.C."/>
            <person name="Ely B."/>
        </authorList>
    </citation>
    <scope>NUCLEOTIDE SEQUENCE [LARGE SCALE GENOMIC DNA]</scope>
    <source>
        <strain evidence="2 3">TK0059</strain>
    </source>
</reference>
<proteinExistence type="predicted"/>
<dbReference type="RefSeq" id="WP_013080056.1">
    <property type="nucleotide sequence ID" value="NZ_CP027850.1"/>
</dbReference>
<protein>
    <submittedName>
        <fullName evidence="2">Uncharacterized protein</fullName>
    </submittedName>
</protein>
<dbReference type="EMBL" id="CP027850">
    <property type="protein sequence ID" value="AVQ03073.1"/>
    <property type="molecule type" value="Genomic_DNA"/>
</dbReference>
<dbReference type="Proteomes" id="UP000240527">
    <property type="component" value="Chromosome"/>
</dbReference>
<organism evidence="2 3">
    <name type="scientific">Caulobacter segnis</name>
    <dbReference type="NCBI Taxonomy" id="88688"/>
    <lineage>
        <taxon>Bacteria</taxon>
        <taxon>Pseudomonadati</taxon>
        <taxon>Pseudomonadota</taxon>
        <taxon>Alphaproteobacteria</taxon>
        <taxon>Caulobacterales</taxon>
        <taxon>Caulobacteraceae</taxon>
        <taxon>Caulobacter</taxon>
    </lineage>
</organism>
<keyword evidence="1" id="KW-0472">Membrane</keyword>
<keyword evidence="1" id="KW-1133">Transmembrane helix</keyword>
<feature type="transmembrane region" description="Helical" evidence="1">
    <location>
        <begin position="43"/>
        <end position="66"/>
    </location>
</feature>
<sequence>MDDKHRLQAGAVAFIVSALWVGFQMVAFIFGEPPPERRPVIRRVLEAILTVASVTFAAPLCAPWAADLVNWALGLSPVKVGFKVDHLTAVALLASLTVLLIANPDARARLFAWLKGKAGVVQ</sequence>
<keyword evidence="3" id="KW-1185">Reference proteome</keyword>
<feature type="transmembrane region" description="Helical" evidence="1">
    <location>
        <begin position="86"/>
        <end position="102"/>
    </location>
</feature>
<accession>A0ABN5IXC7</accession>
<evidence type="ECO:0000313" key="3">
    <source>
        <dbReference type="Proteomes" id="UP000240527"/>
    </source>
</evidence>
<name>A0ABN5IXC7_9CAUL</name>
<gene>
    <name evidence="2" type="ORF">B7G68_15175</name>
</gene>
<feature type="transmembrane region" description="Helical" evidence="1">
    <location>
        <begin position="12"/>
        <end position="31"/>
    </location>
</feature>
<evidence type="ECO:0000313" key="2">
    <source>
        <dbReference type="EMBL" id="AVQ03073.1"/>
    </source>
</evidence>
<evidence type="ECO:0000256" key="1">
    <source>
        <dbReference type="SAM" id="Phobius"/>
    </source>
</evidence>